<feature type="transmembrane region" description="Helical" evidence="8">
    <location>
        <begin position="333"/>
        <end position="363"/>
    </location>
</feature>
<evidence type="ECO:0000256" key="2">
    <source>
        <dbReference type="ARBA" id="ARBA00022475"/>
    </source>
</evidence>
<feature type="transmembrane region" description="Helical" evidence="8">
    <location>
        <begin position="37"/>
        <end position="58"/>
    </location>
</feature>
<keyword evidence="11" id="KW-1185">Reference proteome</keyword>
<keyword evidence="4 8" id="KW-1133">Transmembrane helix</keyword>
<evidence type="ECO:0000313" key="10">
    <source>
        <dbReference type="EMBL" id="GIF94512.1"/>
    </source>
</evidence>
<feature type="transmembrane region" description="Helical" evidence="8">
    <location>
        <begin position="6"/>
        <end position="25"/>
    </location>
</feature>
<feature type="transmembrane region" description="Helical" evidence="8">
    <location>
        <begin position="303"/>
        <end position="327"/>
    </location>
</feature>
<comment type="caution">
    <text evidence="10">The sequence shown here is derived from an EMBL/GenBank/DDBJ whole genome shotgun (WGS) entry which is preliminary data.</text>
</comment>
<feature type="transmembrane region" description="Helical" evidence="8">
    <location>
        <begin position="528"/>
        <end position="548"/>
    </location>
</feature>
<feature type="transmembrane region" description="Helical" evidence="8">
    <location>
        <begin position="475"/>
        <end position="496"/>
    </location>
</feature>
<dbReference type="RefSeq" id="WP_191842720.1">
    <property type="nucleotide sequence ID" value="NZ_BAAALB010000027.1"/>
</dbReference>
<evidence type="ECO:0000256" key="4">
    <source>
        <dbReference type="ARBA" id="ARBA00022989"/>
    </source>
</evidence>
<dbReference type="InterPro" id="IPR001750">
    <property type="entry name" value="ND/Mrp_TM"/>
</dbReference>
<keyword evidence="5" id="KW-0560">Oxidoreductase</keyword>
<keyword evidence="2" id="KW-1003">Cell membrane</keyword>
<dbReference type="InterPro" id="IPR003918">
    <property type="entry name" value="NADH_UbQ_OxRdtase"/>
</dbReference>
<keyword evidence="6 8" id="KW-0472">Membrane</keyword>
<dbReference type="InterPro" id="IPR052175">
    <property type="entry name" value="ComplexI-like_HydComp"/>
</dbReference>
<dbReference type="PRINTS" id="PR01437">
    <property type="entry name" value="NUOXDRDTASE4"/>
</dbReference>
<proteinExistence type="predicted"/>
<feature type="transmembrane region" description="Helical" evidence="8">
    <location>
        <begin position="273"/>
        <end position="291"/>
    </location>
</feature>
<protein>
    <recommendedName>
        <fullName evidence="9">NADH:quinone oxidoreductase/Mrp antiporter transmembrane domain-containing protein</fullName>
    </recommendedName>
</protein>
<feature type="transmembrane region" description="Helical" evidence="8">
    <location>
        <begin position="244"/>
        <end position="261"/>
    </location>
</feature>
<feature type="domain" description="NADH:quinone oxidoreductase/Mrp antiporter transmembrane" evidence="9">
    <location>
        <begin position="131"/>
        <end position="420"/>
    </location>
</feature>
<evidence type="ECO:0000259" key="9">
    <source>
        <dbReference type="Pfam" id="PF00361"/>
    </source>
</evidence>
<evidence type="ECO:0000313" key="11">
    <source>
        <dbReference type="Proteomes" id="UP000619293"/>
    </source>
</evidence>
<feature type="transmembrane region" description="Helical" evidence="8">
    <location>
        <begin position="425"/>
        <end position="448"/>
    </location>
</feature>
<reference evidence="10 11" key="1">
    <citation type="submission" date="2021-01" db="EMBL/GenBank/DDBJ databases">
        <title>Whole genome shotgun sequence of Catellatospora chokoriensis NBRC 107358.</title>
        <authorList>
            <person name="Komaki H."/>
            <person name="Tamura T."/>
        </authorList>
    </citation>
    <scope>NUCLEOTIDE SEQUENCE [LARGE SCALE GENOMIC DNA]</scope>
    <source>
        <strain evidence="10 11">NBRC 107358</strain>
    </source>
</reference>
<name>A0A8J3NW11_9ACTN</name>
<feature type="transmembrane region" description="Helical" evidence="8">
    <location>
        <begin position="165"/>
        <end position="188"/>
    </location>
</feature>
<feature type="transmembrane region" description="Helical" evidence="8">
    <location>
        <begin position="208"/>
        <end position="232"/>
    </location>
</feature>
<dbReference type="GO" id="GO:0042773">
    <property type="term" value="P:ATP synthesis coupled electron transport"/>
    <property type="evidence" value="ECO:0007669"/>
    <property type="project" value="InterPro"/>
</dbReference>
<evidence type="ECO:0000256" key="1">
    <source>
        <dbReference type="ARBA" id="ARBA00004651"/>
    </source>
</evidence>
<feature type="transmembrane region" description="Helical" evidence="8">
    <location>
        <begin position="384"/>
        <end position="405"/>
    </location>
</feature>
<dbReference type="GO" id="GO:0005886">
    <property type="term" value="C:plasma membrane"/>
    <property type="evidence" value="ECO:0007669"/>
    <property type="project" value="UniProtKB-SubCell"/>
</dbReference>
<accession>A0A8J3NW11</accession>
<dbReference type="GO" id="GO:0016491">
    <property type="term" value="F:oxidoreductase activity"/>
    <property type="evidence" value="ECO:0007669"/>
    <property type="project" value="UniProtKB-KW"/>
</dbReference>
<comment type="subcellular location">
    <subcellularLocation>
        <location evidence="1">Cell membrane</location>
        <topology evidence="1">Multi-pass membrane protein</topology>
    </subcellularLocation>
    <subcellularLocation>
        <location evidence="7">Membrane</location>
        <topology evidence="7">Multi-pass membrane protein</topology>
    </subcellularLocation>
</comment>
<feature type="transmembrane region" description="Helical" evidence="8">
    <location>
        <begin position="113"/>
        <end position="131"/>
    </location>
</feature>
<evidence type="ECO:0000256" key="5">
    <source>
        <dbReference type="ARBA" id="ARBA00023002"/>
    </source>
</evidence>
<dbReference type="PANTHER" id="PTHR42682">
    <property type="entry name" value="HYDROGENASE-4 COMPONENT F"/>
    <property type="match status" value="1"/>
</dbReference>
<feature type="transmembrane region" description="Helical" evidence="8">
    <location>
        <begin position="653"/>
        <end position="670"/>
    </location>
</feature>
<evidence type="ECO:0000256" key="8">
    <source>
        <dbReference type="SAM" id="Phobius"/>
    </source>
</evidence>
<evidence type="ECO:0000256" key="6">
    <source>
        <dbReference type="ARBA" id="ARBA00023136"/>
    </source>
</evidence>
<keyword evidence="3 7" id="KW-0812">Transmembrane</keyword>
<dbReference type="EMBL" id="BONG01000101">
    <property type="protein sequence ID" value="GIF94512.1"/>
    <property type="molecule type" value="Genomic_DNA"/>
</dbReference>
<evidence type="ECO:0000256" key="7">
    <source>
        <dbReference type="RuleBase" id="RU000320"/>
    </source>
</evidence>
<sequence>MNPVGAALGIALAAGSCAATAGLLTPARWRARIVGTLLSIGGAAGAVAGVAAACGTAWRLDLPWLLPLAGVRLDADALSGWFMLLVGGVSAAVGVYTIGYAGSGGHGPSSRGAMFVLPLFTAAMLLVPVAASVSTFLLVWELMAVTSLILVMSEHRQHAAVRAASVWYAAMTQAGFVSILIGLLWLAGVSGQDFATIRQLAPSLPGTVQAGVFLLCLAGFASKAGAVPLHPWLPRAHAEAPSHVSALMSAAMVKLGVYGLLRVGFDLLGGGERWWWLIVAALGAVSALYGIMQAVVASDLKRLLAFSTSENIGLILLGTGLAGTLAASGQPAVAALALAAALLHTLNHAGFKTLLFLGAGSVVKATGTRDLDSLGGLSRPMPATTALVAAGALAATALPPGNGFVSEWLLLQALLHQSPTSGTELAVAAPVGVAVVALTAGVGVAAYVKAVGTGLLARPRSAGAADAKESPPSMIIAMGLAAAVCFLLAVVPAMTIPAMSRVAANLGLQAPPVAADLVALRLSDTSAVLWPLSLAVGVVVVSAAVALLSRRFGRPRRRAIAWDCGDGPLTARMEYTATSFAEPLQRVFDDTLAPERDVDVTHHEESAYHVEAIRYRQRIPDRIENRLYRPVIHALDRLGLAARRLAPGVMHRYLAYMLTALVVVLIAGVLP</sequence>
<dbReference type="Proteomes" id="UP000619293">
    <property type="component" value="Unassembled WGS sequence"/>
</dbReference>
<dbReference type="Pfam" id="PF00361">
    <property type="entry name" value="Proton_antipo_M"/>
    <property type="match status" value="1"/>
</dbReference>
<evidence type="ECO:0000256" key="3">
    <source>
        <dbReference type="ARBA" id="ARBA00022692"/>
    </source>
</evidence>
<gene>
    <name evidence="10" type="ORF">Cch02nite_79560</name>
</gene>
<dbReference type="PANTHER" id="PTHR42682:SF3">
    <property type="entry name" value="FORMATE HYDROGENLYASE SUBUNIT 3-RELATED"/>
    <property type="match status" value="1"/>
</dbReference>
<feature type="transmembrane region" description="Helical" evidence="8">
    <location>
        <begin position="137"/>
        <end position="153"/>
    </location>
</feature>
<dbReference type="AlphaFoldDB" id="A0A8J3NW11"/>
<feature type="transmembrane region" description="Helical" evidence="8">
    <location>
        <begin position="78"/>
        <end position="101"/>
    </location>
</feature>
<dbReference type="GO" id="GO:0008137">
    <property type="term" value="F:NADH dehydrogenase (ubiquinone) activity"/>
    <property type="evidence" value="ECO:0007669"/>
    <property type="project" value="InterPro"/>
</dbReference>
<organism evidence="10 11">
    <name type="scientific">Catellatospora chokoriensis</name>
    <dbReference type="NCBI Taxonomy" id="310353"/>
    <lineage>
        <taxon>Bacteria</taxon>
        <taxon>Bacillati</taxon>
        <taxon>Actinomycetota</taxon>
        <taxon>Actinomycetes</taxon>
        <taxon>Micromonosporales</taxon>
        <taxon>Micromonosporaceae</taxon>
        <taxon>Catellatospora</taxon>
    </lineage>
</organism>